<dbReference type="EMBL" id="LK052938">
    <property type="protein sequence ID" value="CDR37908.1"/>
    <property type="molecule type" value="Genomic_DNA"/>
</dbReference>
<name>A0A061AL93_RHOTO</name>
<dbReference type="Gene3D" id="2.40.50.140">
    <property type="entry name" value="Nucleic acid-binding proteins"/>
    <property type="match status" value="1"/>
</dbReference>
<reference evidence="1" key="1">
    <citation type="journal article" date="2014" name="Genome Announc.">
        <title>Draft genome sequence of Rhodosporidium toruloides CECT1137, an oleaginous yeast of biotechnological interest.</title>
        <authorList>
            <person name="Morin N."/>
            <person name="Calcas X."/>
            <person name="Devillers H."/>
            <person name="Durrens P."/>
            <person name="Sherman D.J."/>
            <person name="Nicaud J.-M."/>
            <person name="Neuveglise C."/>
        </authorList>
    </citation>
    <scope>NUCLEOTIDE SEQUENCE</scope>
    <source>
        <strain evidence="1">CECT1137</strain>
    </source>
</reference>
<organism evidence="1">
    <name type="scientific">Rhodotorula toruloides</name>
    <name type="common">Yeast</name>
    <name type="synonym">Rhodosporidium toruloides</name>
    <dbReference type="NCBI Taxonomy" id="5286"/>
    <lineage>
        <taxon>Eukaryota</taxon>
        <taxon>Fungi</taxon>
        <taxon>Dikarya</taxon>
        <taxon>Basidiomycota</taxon>
        <taxon>Pucciniomycotina</taxon>
        <taxon>Microbotryomycetes</taxon>
        <taxon>Sporidiobolales</taxon>
        <taxon>Sporidiobolaceae</taxon>
        <taxon>Rhodotorula</taxon>
    </lineage>
</organism>
<dbReference type="InterPro" id="IPR012340">
    <property type="entry name" value="NA-bd_OB-fold"/>
</dbReference>
<dbReference type="OrthoDB" id="2526597at2759"/>
<gene>
    <name evidence="1" type="ORF">RHTO0S_03e00826g</name>
</gene>
<dbReference type="AlphaFoldDB" id="A0A061AL93"/>
<sequence>MPTSPFDIFLSPQRPLTSHASMPPSGYPTQPARLCLLDSLPAAHATTSPRVRVVGRVVGLLPSQSLALLADGSSAVLVDLSLAVLHGEAPPPRLKDRLMVTGEMVALSDPLPVPDLAIPLASSSTPPSIDPFIVLKAERIQECEELDMEGWRKAVEVVQARLAGA</sequence>
<proteinExistence type="predicted"/>
<evidence type="ECO:0000313" key="1">
    <source>
        <dbReference type="EMBL" id="CDR37908.1"/>
    </source>
</evidence>
<accession>A0A061AL93</accession>
<protein>
    <submittedName>
        <fullName evidence="1">RHTO0S03e00826g1_1</fullName>
    </submittedName>
</protein>